<reference evidence="2" key="1">
    <citation type="journal article" date="2019" name="Int. J. Syst. Evol. Microbiol.">
        <title>The Global Catalogue of Microorganisms (GCM) 10K type strain sequencing project: providing services to taxonomists for standard genome sequencing and annotation.</title>
        <authorList>
            <consortium name="The Broad Institute Genomics Platform"/>
            <consortium name="The Broad Institute Genome Sequencing Center for Infectious Disease"/>
            <person name="Wu L."/>
            <person name="Ma J."/>
        </authorList>
    </citation>
    <scope>NUCLEOTIDE SEQUENCE [LARGE SCALE GENOMIC DNA]</scope>
    <source>
        <strain evidence="2">CCUG 62763</strain>
    </source>
</reference>
<evidence type="ECO:0000313" key="2">
    <source>
        <dbReference type="Proteomes" id="UP001596025"/>
    </source>
</evidence>
<gene>
    <name evidence="1" type="ORF">ACFO3M_12275</name>
</gene>
<dbReference type="Proteomes" id="UP001596025">
    <property type="component" value="Unassembled WGS sequence"/>
</dbReference>
<organism evidence="1 2">
    <name type="scientific">Geodermatophilus arenarius</name>
    <dbReference type="NCBI Taxonomy" id="1137990"/>
    <lineage>
        <taxon>Bacteria</taxon>
        <taxon>Bacillati</taxon>
        <taxon>Actinomycetota</taxon>
        <taxon>Actinomycetes</taxon>
        <taxon>Geodermatophilales</taxon>
        <taxon>Geodermatophilaceae</taxon>
        <taxon>Geodermatophilus</taxon>
    </lineage>
</organism>
<evidence type="ECO:0000313" key="1">
    <source>
        <dbReference type="EMBL" id="MFC4694164.1"/>
    </source>
</evidence>
<name>A0ABV9LJA3_9ACTN</name>
<accession>A0ABV9LJA3</accession>
<dbReference type="EMBL" id="JBHSGR010000012">
    <property type="protein sequence ID" value="MFC4694164.1"/>
    <property type="molecule type" value="Genomic_DNA"/>
</dbReference>
<keyword evidence="2" id="KW-1185">Reference proteome</keyword>
<dbReference type="RefSeq" id="WP_387988880.1">
    <property type="nucleotide sequence ID" value="NZ_JBHSGR010000012.1"/>
</dbReference>
<proteinExistence type="predicted"/>
<protein>
    <submittedName>
        <fullName evidence="1">Uncharacterized protein</fullName>
    </submittedName>
</protein>
<comment type="caution">
    <text evidence="1">The sequence shown here is derived from an EMBL/GenBank/DDBJ whole genome shotgun (WGS) entry which is preliminary data.</text>
</comment>
<sequence length="51" mass="5688">MSDQWQYPEPTVPVPRGTTDVVGPIAEEVADLEEDRRRLTDLEYAELGGEG</sequence>